<reference evidence="2 3" key="2">
    <citation type="journal article" date="2013" name="Plant Cell Physiol.">
        <title>Rice Annotation Project Database (RAP-DB): an integrative and interactive database for rice genomics.</title>
        <authorList>
            <person name="Sakai H."/>
            <person name="Lee S.S."/>
            <person name="Tanaka T."/>
            <person name="Numa H."/>
            <person name="Kim J."/>
            <person name="Kawahara Y."/>
            <person name="Wakimoto H."/>
            <person name="Yang C.C."/>
            <person name="Iwamoto M."/>
            <person name="Abe T."/>
            <person name="Yamada Y."/>
            <person name="Muto A."/>
            <person name="Inokuchi H."/>
            <person name="Ikemura T."/>
            <person name="Matsumoto T."/>
            <person name="Sasaki T."/>
            <person name="Itoh T."/>
        </authorList>
    </citation>
    <scope>NUCLEOTIDE SEQUENCE [LARGE SCALE GENOMIC DNA]</scope>
    <source>
        <strain evidence="3">cv. Nipponbare</strain>
    </source>
</reference>
<keyword evidence="1" id="KW-0812">Transmembrane</keyword>
<keyword evidence="3" id="KW-1185">Reference proteome</keyword>
<dbReference type="Gramene" id="Os01t0978500-01">
    <property type="protein sequence ID" value="Os01t0978500-01"/>
    <property type="gene ID" value="Os01g0978500"/>
</dbReference>
<evidence type="ECO:0000313" key="2">
    <source>
        <dbReference type="EMBL" id="BAS76494.1"/>
    </source>
</evidence>
<evidence type="ECO:0000313" key="3">
    <source>
        <dbReference type="Proteomes" id="UP000059680"/>
    </source>
</evidence>
<reference evidence="3" key="1">
    <citation type="journal article" date="2005" name="Nature">
        <title>The map-based sequence of the rice genome.</title>
        <authorList>
            <consortium name="International rice genome sequencing project (IRGSP)"/>
            <person name="Matsumoto T."/>
            <person name="Wu J."/>
            <person name="Kanamori H."/>
            <person name="Katayose Y."/>
            <person name="Fujisawa M."/>
            <person name="Namiki N."/>
            <person name="Mizuno H."/>
            <person name="Yamamoto K."/>
            <person name="Antonio B.A."/>
            <person name="Baba T."/>
            <person name="Sakata K."/>
            <person name="Nagamura Y."/>
            <person name="Aoki H."/>
            <person name="Arikawa K."/>
            <person name="Arita K."/>
            <person name="Bito T."/>
            <person name="Chiden Y."/>
            <person name="Fujitsuka N."/>
            <person name="Fukunaka R."/>
            <person name="Hamada M."/>
            <person name="Harada C."/>
            <person name="Hayashi A."/>
            <person name="Hijishita S."/>
            <person name="Honda M."/>
            <person name="Hosokawa S."/>
            <person name="Ichikawa Y."/>
            <person name="Idonuma A."/>
            <person name="Iijima M."/>
            <person name="Ikeda M."/>
            <person name="Ikeno M."/>
            <person name="Ito K."/>
            <person name="Ito S."/>
            <person name="Ito T."/>
            <person name="Ito Y."/>
            <person name="Ito Y."/>
            <person name="Iwabuchi A."/>
            <person name="Kamiya K."/>
            <person name="Karasawa W."/>
            <person name="Kurita K."/>
            <person name="Katagiri S."/>
            <person name="Kikuta A."/>
            <person name="Kobayashi H."/>
            <person name="Kobayashi N."/>
            <person name="Machita K."/>
            <person name="Maehara T."/>
            <person name="Masukawa M."/>
            <person name="Mizubayashi T."/>
            <person name="Mukai Y."/>
            <person name="Nagasaki H."/>
            <person name="Nagata Y."/>
            <person name="Naito S."/>
            <person name="Nakashima M."/>
            <person name="Nakama Y."/>
            <person name="Nakamichi Y."/>
            <person name="Nakamura M."/>
            <person name="Meguro A."/>
            <person name="Negishi M."/>
            <person name="Ohta I."/>
            <person name="Ohta T."/>
            <person name="Okamoto M."/>
            <person name="Ono N."/>
            <person name="Saji S."/>
            <person name="Sakaguchi M."/>
            <person name="Sakai K."/>
            <person name="Shibata M."/>
            <person name="Shimokawa T."/>
            <person name="Song J."/>
            <person name="Takazaki Y."/>
            <person name="Terasawa K."/>
            <person name="Tsugane M."/>
            <person name="Tsuji K."/>
            <person name="Ueda S."/>
            <person name="Waki K."/>
            <person name="Yamagata H."/>
            <person name="Yamamoto M."/>
            <person name="Yamamoto S."/>
            <person name="Yamane H."/>
            <person name="Yoshiki S."/>
            <person name="Yoshihara R."/>
            <person name="Yukawa K."/>
            <person name="Zhong H."/>
            <person name="Yano M."/>
            <person name="Yuan Q."/>
            <person name="Ouyang S."/>
            <person name="Liu J."/>
            <person name="Jones K.M."/>
            <person name="Gansberger K."/>
            <person name="Moffat K."/>
            <person name="Hill J."/>
            <person name="Bera J."/>
            <person name="Fadrosh D."/>
            <person name="Jin S."/>
            <person name="Johri S."/>
            <person name="Kim M."/>
            <person name="Overton L."/>
            <person name="Reardon M."/>
            <person name="Tsitrin T."/>
            <person name="Vuong H."/>
            <person name="Weaver B."/>
            <person name="Ciecko A."/>
            <person name="Tallon L."/>
            <person name="Jackson J."/>
            <person name="Pai G."/>
            <person name="Aken S.V."/>
            <person name="Utterback T."/>
            <person name="Reidmuller S."/>
            <person name="Feldblyum T."/>
            <person name="Hsiao J."/>
            <person name="Zismann V."/>
            <person name="Iobst S."/>
            <person name="de Vazeille A.R."/>
            <person name="Buell C.R."/>
            <person name="Ying K."/>
            <person name="Li Y."/>
            <person name="Lu T."/>
            <person name="Huang Y."/>
            <person name="Zhao Q."/>
            <person name="Feng Q."/>
            <person name="Zhang L."/>
            <person name="Zhu J."/>
            <person name="Weng Q."/>
            <person name="Mu J."/>
            <person name="Lu Y."/>
            <person name="Fan D."/>
            <person name="Liu Y."/>
            <person name="Guan J."/>
            <person name="Zhang Y."/>
            <person name="Yu S."/>
            <person name="Liu X."/>
            <person name="Zhang Y."/>
            <person name="Hong G."/>
            <person name="Han B."/>
            <person name="Choisne N."/>
            <person name="Demange N."/>
            <person name="Orjeda G."/>
            <person name="Samain S."/>
            <person name="Cattolico L."/>
            <person name="Pelletier E."/>
            <person name="Couloux A."/>
            <person name="Segurens B."/>
            <person name="Wincker P."/>
            <person name="D'Hont A."/>
            <person name="Scarpelli C."/>
            <person name="Weissenbach J."/>
            <person name="Salanoubat M."/>
            <person name="Quetier F."/>
            <person name="Yu Y."/>
            <person name="Kim H.R."/>
            <person name="Rambo T."/>
            <person name="Currie J."/>
            <person name="Collura K."/>
            <person name="Luo M."/>
            <person name="Yang T."/>
            <person name="Ammiraju J.S.S."/>
            <person name="Engler F."/>
            <person name="Soderlund C."/>
            <person name="Wing R.A."/>
            <person name="Palmer L.E."/>
            <person name="de la Bastide M."/>
            <person name="Spiegel L."/>
            <person name="Nascimento L."/>
            <person name="Zutavern T."/>
            <person name="O'Shaughnessy A."/>
            <person name="Dike S."/>
            <person name="Dedhia N."/>
            <person name="Preston R."/>
            <person name="Balija V."/>
            <person name="McCombie W.R."/>
            <person name="Chow T."/>
            <person name="Chen H."/>
            <person name="Chung M."/>
            <person name="Chen C."/>
            <person name="Shaw J."/>
            <person name="Wu H."/>
            <person name="Hsiao K."/>
            <person name="Chao Y."/>
            <person name="Chu M."/>
            <person name="Cheng C."/>
            <person name="Hour A."/>
            <person name="Lee P."/>
            <person name="Lin S."/>
            <person name="Lin Y."/>
            <person name="Liou J."/>
            <person name="Liu S."/>
            <person name="Hsing Y."/>
            <person name="Raghuvanshi S."/>
            <person name="Mohanty A."/>
            <person name="Bharti A.K."/>
            <person name="Gaur A."/>
            <person name="Gupta V."/>
            <person name="Kumar D."/>
            <person name="Ravi V."/>
            <person name="Vij S."/>
            <person name="Kapur A."/>
            <person name="Khurana P."/>
            <person name="Khurana P."/>
            <person name="Khurana J.P."/>
            <person name="Tyagi A.K."/>
            <person name="Gaikwad K."/>
            <person name="Singh A."/>
            <person name="Dalal V."/>
            <person name="Srivastava S."/>
            <person name="Dixit A."/>
            <person name="Pal A.K."/>
            <person name="Ghazi I.A."/>
            <person name="Yadav M."/>
            <person name="Pandit A."/>
            <person name="Bhargava A."/>
            <person name="Sureshbabu K."/>
            <person name="Batra K."/>
            <person name="Sharma T.R."/>
            <person name="Mohapatra T."/>
            <person name="Singh N.K."/>
            <person name="Messing J."/>
            <person name="Nelson A.B."/>
            <person name="Fuks G."/>
            <person name="Kavchok S."/>
            <person name="Keizer G."/>
            <person name="Linton E."/>
            <person name="Llaca V."/>
            <person name="Song R."/>
            <person name="Tanyolac B."/>
            <person name="Young S."/>
            <person name="Ho-Il K."/>
            <person name="Hahn J.H."/>
            <person name="Sangsakoo G."/>
            <person name="Vanavichit A."/>
            <person name="de Mattos Luiz.A.T."/>
            <person name="Zimmer P.D."/>
            <person name="Malone G."/>
            <person name="Dellagostin O."/>
            <person name="de Oliveira A.C."/>
            <person name="Bevan M."/>
            <person name="Bancroft I."/>
            <person name="Minx P."/>
            <person name="Cordum H."/>
            <person name="Wilson R."/>
            <person name="Cheng Z."/>
            <person name="Jin W."/>
            <person name="Jiang J."/>
            <person name="Leong S.A."/>
            <person name="Iwama H."/>
            <person name="Gojobori T."/>
            <person name="Itoh T."/>
            <person name="Niimura Y."/>
            <person name="Fujii Y."/>
            <person name="Habara T."/>
            <person name="Sakai H."/>
            <person name="Sato Y."/>
            <person name="Wilson G."/>
            <person name="Kumar K."/>
            <person name="McCouch S."/>
            <person name="Juretic N."/>
            <person name="Hoen D."/>
            <person name="Wright S."/>
            <person name="Bruskiewich R."/>
            <person name="Bureau T."/>
            <person name="Miyao A."/>
            <person name="Hirochika H."/>
            <person name="Nishikawa T."/>
            <person name="Kadowaki K."/>
            <person name="Sugiura M."/>
            <person name="Burr B."/>
            <person name="Sasaki T."/>
        </authorList>
    </citation>
    <scope>NUCLEOTIDE SEQUENCE [LARGE SCALE GENOMIC DNA]</scope>
    <source>
        <strain evidence="3">cv. Nipponbare</strain>
    </source>
</reference>
<evidence type="ECO:0000256" key="1">
    <source>
        <dbReference type="SAM" id="Phobius"/>
    </source>
</evidence>
<gene>
    <name evidence="2" type="ordered locus">Os01g0978500</name>
    <name evidence="2" type="ORF">OSNPB_010978500</name>
</gene>
<protein>
    <submittedName>
        <fullName evidence="2">Os01g0978500 protein</fullName>
    </submittedName>
</protein>
<name>A0A0P0VDH3_ORYSJ</name>
<dbReference type="EMBL" id="AP014957">
    <property type="protein sequence ID" value="BAS76494.1"/>
    <property type="molecule type" value="Genomic_DNA"/>
</dbReference>
<accession>A0A0P0VDH3</accession>
<dbReference type="PaxDb" id="39947-A0A0P0VDH3"/>
<feature type="non-terminal residue" evidence="2">
    <location>
        <position position="1"/>
    </location>
</feature>
<keyword evidence="1" id="KW-1133">Transmembrane helix</keyword>
<sequence>IWLLQLPGLANGRGEWLPVLSSDESGISDPFACRLRWWGAATPAHPFGGPRSGGHWARQIQQGRSLIQCLGVDLPGGFMKHPKVSFPTTSCLILIILHTMNRLHPSASVKMGCCLWGFLLLLLIAVVTMLILPFGLSASHKCDSGLQG</sequence>
<dbReference type="InParanoid" id="A0A0P0VDH3"/>
<dbReference type="AlphaFoldDB" id="A0A0P0VDH3"/>
<proteinExistence type="predicted"/>
<organism evidence="2 3">
    <name type="scientific">Oryza sativa subsp. japonica</name>
    <name type="common">Rice</name>
    <dbReference type="NCBI Taxonomy" id="39947"/>
    <lineage>
        <taxon>Eukaryota</taxon>
        <taxon>Viridiplantae</taxon>
        <taxon>Streptophyta</taxon>
        <taxon>Embryophyta</taxon>
        <taxon>Tracheophyta</taxon>
        <taxon>Spermatophyta</taxon>
        <taxon>Magnoliopsida</taxon>
        <taxon>Liliopsida</taxon>
        <taxon>Poales</taxon>
        <taxon>Poaceae</taxon>
        <taxon>BOP clade</taxon>
        <taxon>Oryzoideae</taxon>
        <taxon>Oryzeae</taxon>
        <taxon>Oryzinae</taxon>
        <taxon>Oryza</taxon>
        <taxon>Oryza sativa</taxon>
    </lineage>
</organism>
<keyword evidence="1" id="KW-0472">Membrane</keyword>
<feature type="transmembrane region" description="Helical" evidence="1">
    <location>
        <begin position="84"/>
        <end position="101"/>
    </location>
</feature>
<feature type="transmembrane region" description="Helical" evidence="1">
    <location>
        <begin position="113"/>
        <end position="136"/>
    </location>
</feature>
<reference evidence="2 3" key="3">
    <citation type="journal article" date="2013" name="Rice">
        <title>Improvement of the Oryza sativa Nipponbare reference genome using next generation sequence and optical map data.</title>
        <authorList>
            <person name="Kawahara Y."/>
            <person name="de la Bastide M."/>
            <person name="Hamilton J.P."/>
            <person name="Kanamori H."/>
            <person name="McCombie W.R."/>
            <person name="Ouyang S."/>
            <person name="Schwartz D.C."/>
            <person name="Tanaka T."/>
            <person name="Wu J."/>
            <person name="Zhou S."/>
            <person name="Childs K.L."/>
            <person name="Davidson R.M."/>
            <person name="Lin H."/>
            <person name="Quesada-Ocampo L."/>
            <person name="Vaillancourt B."/>
            <person name="Sakai H."/>
            <person name="Lee S.S."/>
            <person name="Kim J."/>
            <person name="Numa H."/>
            <person name="Itoh T."/>
            <person name="Buell C.R."/>
            <person name="Matsumoto T."/>
        </authorList>
    </citation>
    <scope>NUCLEOTIDE SEQUENCE [LARGE SCALE GENOMIC DNA]</scope>
    <source>
        <strain evidence="3">cv. Nipponbare</strain>
    </source>
</reference>
<dbReference type="Proteomes" id="UP000059680">
    <property type="component" value="Chromosome 1"/>
</dbReference>